<comment type="subcellular location">
    <subcellularLocation>
        <location evidence="7">Secreted</location>
    </subcellularLocation>
</comment>
<keyword evidence="2 7" id="KW-0645">Protease</keyword>
<keyword evidence="4 7" id="KW-0378">Hydrolase</keyword>
<evidence type="ECO:0000256" key="4">
    <source>
        <dbReference type="ARBA" id="ARBA00022801"/>
    </source>
</evidence>
<organism evidence="8 9">
    <name type="scientific">Paxillus involutus ATCC 200175</name>
    <dbReference type="NCBI Taxonomy" id="664439"/>
    <lineage>
        <taxon>Eukaryota</taxon>
        <taxon>Fungi</taxon>
        <taxon>Dikarya</taxon>
        <taxon>Basidiomycota</taxon>
        <taxon>Agaricomycotina</taxon>
        <taxon>Agaricomycetes</taxon>
        <taxon>Agaricomycetidae</taxon>
        <taxon>Boletales</taxon>
        <taxon>Paxilineae</taxon>
        <taxon>Paxillaceae</taxon>
        <taxon>Paxillus</taxon>
    </lineage>
</organism>
<dbReference type="GO" id="GO:0006508">
    <property type="term" value="P:proteolysis"/>
    <property type="evidence" value="ECO:0007669"/>
    <property type="project" value="UniProtKB-KW"/>
</dbReference>
<accession>A0A0C9SPT4</accession>
<feature type="chain" id="PRO_5009360380" description="Extracellular metalloproteinase" evidence="7">
    <location>
        <begin position="23"/>
        <end position="286"/>
    </location>
</feature>
<dbReference type="PANTHER" id="PTHR33478:SF1">
    <property type="entry name" value="EXTRACELLULAR METALLOPROTEINASE MEP"/>
    <property type="match status" value="1"/>
</dbReference>
<dbReference type="GO" id="GO:0004222">
    <property type="term" value="F:metalloendopeptidase activity"/>
    <property type="evidence" value="ECO:0007669"/>
    <property type="project" value="InterPro"/>
</dbReference>
<keyword evidence="7" id="KW-0964">Secreted</keyword>
<dbReference type="Gene3D" id="3.10.170.10">
    <property type="match status" value="1"/>
</dbReference>
<dbReference type="EMBL" id="KN819490">
    <property type="protein sequence ID" value="KIJ09209.1"/>
    <property type="molecule type" value="Genomic_DNA"/>
</dbReference>
<keyword evidence="6 7" id="KW-0482">Metalloprotease</keyword>
<reference evidence="8 9" key="1">
    <citation type="submission" date="2014-06" db="EMBL/GenBank/DDBJ databases">
        <authorList>
            <consortium name="DOE Joint Genome Institute"/>
            <person name="Kuo A."/>
            <person name="Kohler A."/>
            <person name="Nagy L.G."/>
            <person name="Floudas D."/>
            <person name="Copeland A."/>
            <person name="Barry K.W."/>
            <person name="Cichocki N."/>
            <person name="Veneault-Fourrey C."/>
            <person name="LaButti K."/>
            <person name="Lindquist E.A."/>
            <person name="Lipzen A."/>
            <person name="Lundell T."/>
            <person name="Morin E."/>
            <person name="Murat C."/>
            <person name="Sun H."/>
            <person name="Tunlid A."/>
            <person name="Henrissat B."/>
            <person name="Grigoriev I.V."/>
            <person name="Hibbett D.S."/>
            <person name="Martin F."/>
            <person name="Nordberg H.P."/>
            <person name="Cantor M.N."/>
            <person name="Hua S.X."/>
        </authorList>
    </citation>
    <scope>NUCLEOTIDE SEQUENCE [LARGE SCALE GENOMIC DNA]</scope>
    <source>
        <strain evidence="8 9">ATCC 200175</strain>
    </source>
</reference>
<keyword evidence="9" id="KW-1185">Reference proteome</keyword>
<keyword evidence="5 7" id="KW-0862">Zinc</keyword>
<evidence type="ECO:0000256" key="3">
    <source>
        <dbReference type="ARBA" id="ARBA00022723"/>
    </source>
</evidence>
<dbReference type="GO" id="GO:0008270">
    <property type="term" value="F:zinc ion binding"/>
    <property type="evidence" value="ECO:0007669"/>
    <property type="project" value="InterPro"/>
</dbReference>
<comment type="cofactor">
    <cofactor evidence="1 7">
        <name>Zn(2+)</name>
        <dbReference type="ChEBI" id="CHEBI:29105"/>
    </cofactor>
</comment>
<dbReference type="Proteomes" id="UP000053647">
    <property type="component" value="Unassembled WGS sequence"/>
</dbReference>
<dbReference type="PANTHER" id="PTHR33478">
    <property type="entry name" value="EXTRACELLULAR METALLOPROTEINASE MEP"/>
    <property type="match status" value="1"/>
</dbReference>
<dbReference type="HOGENOM" id="CLU_973510_0_0_1"/>
<dbReference type="AlphaFoldDB" id="A0A0C9SPT4"/>
<evidence type="ECO:0000256" key="1">
    <source>
        <dbReference type="ARBA" id="ARBA00001947"/>
    </source>
</evidence>
<dbReference type="InterPro" id="IPR050371">
    <property type="entry name" value="Fungal_virulence_M36"/>
</dbReference>
<evidence type="ECO:0000256" key="7">
    <source>
        <dbReference type="RuleBase" id="RU364017"/>
    </source>
</evidence>
<evidence type="ECO:0000313" key="9">
    <source>
        <dbReference type="Proteomes" id="UP000053647"/>
    </source>
</evidence>
<name>A0A0C9SPT4_PAXIN</name>
<keyword evidence="3 7" id="KW-0479">Metal-binding</keyword>
<reference evidence="9" key="2">
    <citation type="submission" date="2015-01" db="EMBL/GenBank/DDBJ databases">
        <title>Evolutionary Origins and Diversification of the Mycorrhizal Mutualists.</title>
        <authorList>
            <consortium name="DOE Joint Genome Institute"/>
            <consortium name="Mycorrhizal Genomics Consortium"/>
            <person name="Kohler A."/>
            <person name="Kuo A."/>
            <person name="Nagy L.G."/>
            <person name="Floudas D."/>
            <person name="Copeland A."/>
            <person name="Barry K.W."/>
            <person name="Cichocki N."/>
            <person name="Veneault-Fourrey C."/>
            <person name="LaButti K."/>
            <person name="Lindquist E.A."/>
            <person name="Lipzen A."/>
            <person name="Lundell T."/>
            <person name="Morin E."/>
            <person name="Murat C."/>
            <person name="Riley R."/>
            <person name="Ohm R."/>
            <person name="Sun H."/>
            <person name="Tunlid A."/>
            <person name="Henrissat B."/>
            <person name="Grigoriev I.V."/>
            <person name="Hibbett D.S."/>
            <person name="Martin F."/>
        </authorList>
    </citation>
    <scope>NUCLEOTIDE SEQUENCE [LARGE SCALE GENOMIC DNA]</scope>
    <source>
        <strain evidence="9">ATCC 200175</strain>
    </source>
</reference>
<keyword evidence="7" id="KW-0865">Zymogen</keyword>
<dbReference type="SUPFAM" id="SSF55486">
    <property type="entry name" value="Metalloproteases ('zincins'), catalytic domain"/>
    <property type="match status" value="1"/>
</dbReference>
<evidence type="ECO:0000256" key="6">
    <source>
        <dbReference type="ARBA" id="ARBA00023049"/>
    </source>
</evidence>
<keyword evidence="7" id="KW-0732">Signal</keyword>
<comment type="similarity">
    <text evidence="7">Belongs to the peptidase M36 family.</text>
</comment>
<feature type="signal peptide" evidence="7">
    <location>
        <begin position="1"/>
        <end position="22"/>
    </location>
</feature>
<evidence type="ECO:0000256" key="2">
    <source>
        <dbReference type="ARBA" id="ARBA00022670"/>
    </source>
</evidence>
<evidence type="ECO:0000256" key="5">
    <source>
        <dbReference type="ARBA" id="ARBA00022833"/>
    </source>
</evidence>
<gene>
    <name evidence="8" type="ORF">PAXINDRAFT_17687</name>
</gene>
<dbReference type="EC" id="3.4.24.-" evidence="7"/>
<sequence>MQRKSSICACQANLLVLVAAEAYAPTPKKLGLPKFSKATYEVFPWGVNDPVEAAQRKAERHGQTEAELPLSYGRETVKELGDTLASPAGWHTLPVSADPSVEESDRAAMGDSFWRTTNTTWGNNIFAHENWDGRNTWMYNRRPEGSIEAPTDITLTPSVKFSYPYAPNPADTEEDLMAEAQSHIDATVTQLFYTSNMAHDLFYRYGFTEAAGNFQQYNFGRGGAEGDAVIANAQDGSRFNNANFMTPPDGQNGYVHAVVLMFRMRLDGSPVQSLPDVPLEYGISLP</sequence>
<dbReference type="OrthoDB" id="3227768at2759"/>
<proteinExistence type="inferred from homology"/>
<dbReference type="InterPro" id="IPR001842">
    <property type="entry name" value="Peptidase_M36"/>
</dbReference>
<evidence type="ECO:0000313" key="8">
    <source>
        <dbReference type="EMBL" id="KIJ09209.1"/>
    </source>
</evidence>
<protein>
    <recommendedName>
        <fullName evidence="7">Extracellular metalloproteinase</fullName>
        <ecNumber evidence="7">3.4.24.-</ecNumber>
    </recommendedName>
    <alternativeName>
        <fullName evidence="7">Fungalysin</fullName>
    </alternativeName>
</protein>
<dbReference type="Pfam" id="PF02128">
    <property type="entry name" value="Peptidase_M36"/>
    <property type="match status" value="1"/>
</dbReference>
<dbReference type="GO" id="GO:0005615">
    <property type="term" value="C:extracellular space"/>
    <property type="evidence" value="ECO:0007669"/>
    <property type="project" value="InterPro"/>
</dbReference>